<dbReference type="GO" id="GO:0016435">
    <property type="term" value="F:rRNA (guanine) methyltransferase activity"/>
    <property type="evidence" value="ECO:0007669"/>
    <property type="project" value="TreeGrafter"/>
</dbReference>
<evidence type="ECO:0000256" key="7">
    <source>
        <dbReference type="ARBA" id="ARBA00023242"/>
    </source>
</evidence>
<evidence type="ECO:0000313" key="12">
    <source>
        <dbReference type="EMBL" id="CUE74298.1"/>
    </source>
</evidence>
<keyword evidence="12" id="KW-0131">Cell cycle</keyword>
<dbReference type="EMBL" id="CYKH01000162">
    <property type="protein sequence ID" value="CUE74298.1"/>
    <property type="molecule type" value="Genomic_DNA"/>
</dbReference>
<dbReference type="InterPro" id="IPR024576">
    <property type="entry name" value="rRNA_MeTfrase_Spb1_DUF3381"/>
</dbReference>
<dbReference type="Pfam" id="PF11861">
    <property type="entry name" value="DUF3381"/>
    <property type="match status" value="1"/>
</dbReference>
<feature type="compositionally biased region" description="Acidic residues" evidence="8">
    <location>
        <begin position="503"/>
        <end position="517"/>
    </location>
</feature>
<feature type="compositionally biased region" description="Basic residues" evidence="8">
    <location>
        <begin position="744"/>
        <end position="756"/>
    </location>
</feature>
<feature type="domain" description="Ribosomal RNA methyltransferase SPB1-like C-terminal" evidence="10">
    <location>
        <begin position="737"/>
        <end position="911"/>
    </location>
</feature>
<dbReference type="GO" id="GO:0000463">
    <property type="term" value="P:maturation of LSU-rRNA from tricistronic rRNA transcript (SSU-rRNA, 5.8S rRNA, LSU-rRNA)"/>
    <property type="evidence" value="ECO:0007669"/>
    <property type="project" value="TreeGrafter"/>
</dbReference>
<dbReference type="InterPro" id="IPR029063">
    <property type="entry name" value="SAM-dependent_MTases_sf"/>
</dbReference>
<dbReference type="InterPro" id="IPR050082">
    <property type="entry name" value="RNA_methyltr_RlmE"/>
</dbReference>
<feature type="region of interest" description="Disordered" evidence="8">
    <location>
        <begin position="729"/>
        <end position="762"/>
    </location>
</feature>
<feature type="region of interest" description="Disordered" evidence="8">
    <location>
        <begin position="326"/>
        <end position="363"/>
    </location>
</feature>
<keyword evidence="4" id="KW-0489">Methyltransferase</keyword>
<dbReference type="PANTHER" id="PTHR10920:SF13">
    <property type="entry name" value="PRE-RRNA 2'-O-RIBOSE RNA METHYLTRANSFERASE FTSJ3"/>
    <property type="match status" value="1"/>
</dbReference>
<evidence type="ECO:0000259" key="9">
    <source>
        <dbReference type="Pfam" id="PF01728"/>
    </source>
</evidence>
<keyword evidence="13" id="KW-1185">Reference proteome</keyword>
<dbReference type="GO" id="GO:0000466">
    <property type="term" value="P:maturation of 5.8S rRNA from tricistronic rRNA transcript (SSU-rRNA, 5.8S rRNA, LSU-rRNA)"/>
    <property type="evidence" value="ECO:0007669"/>
    <property type="project" value="TreeGrafter"/>
</dbReference>
<dbReference type="GO" id="GO:0008650">
    <property type="term" value="F:rRNA (uridine-2'-O-)-methyltransferase activity"/>
    <property type="evidence" value="ECO:0007669"/>
    <property type="project" value="TreeGrafter"/>
</dbReference>
<feature type="compositionally biased region" description="Basic and acidic residues" evidence="8">
    <location>
        <begin position="734"/>
        <end position="743"/>
    </location>
</feature>
<name>A0A0S4IND8_BODSA</name>
<dbReference type="AlphaFoldDB" id="A0A0S4IND8"/>
<feature type="compositionally biased region" description="Basic and acidic residues" evidence="8">
    <location>
        <begin position="655"/>
        <end position="667"/>
    </location>
</feature>
<feature type="compositionally biased region" description="Low complexity" evidence="8">
    <location>
        <begin position="339"/>
        <end position="351"/>
    </location>
</feature>
<dbReference type="GO" id="GO:0051301">
    <property type="term" value="P:cell division"/>
    <property type="evidence" value="ECO:0007669"/>
    <property type="project" value="UniProtKB-KW"/>
</dbReference>
<evidence type="ECO:0000313" key="13">
    <source>
        <dbReference type="Proteomes" id="UP000051952"/>
    </source>
</evidence>
<feature type="compositionally biased region" description="Basic and acidic residues" evidence="8">
    <location>
        <begin position="909"/>
        <end position="919"/>
    </location>
</feature>
<dbReference type="Pfam" id="PF07780">
    <property type="entry name" value="Spb1_C"/>
    <property type="match status" value="1"/>
</dbReference>
<protein>
    <submittedName>
        <fullName evidence="12">FtsJ cell division protein, putative</fullName>
    </submittedName>
</protein>
<feature type="domain" description="DUF3381" evidence="11">
    <location>
        <begin position="236"/>
        <end position="401"/>
    </location>
</feature>
<organism evidence="12 13">
    <name type="scientific">Bodo saltans</name>
    <name type="common">Flagellated protozoan</name>
    <dbReference type="NCBI Taxonomy" id="75058"/>
    <lineage>
        <taxon>Eukaryota</taxon>
        <taxon>Discoba</taxon>
        <taxon>Euglenozoa</taxon>
        <taxon>Kinetoplastea</taxon>
        <taxon>Metakinetoplastina</taxon>
        <taxon>Eubodonida</taxon>
        <taxon>Bodonidae</taxon>
        <taxon>Bodo</taxon>
    </lineage>
</organism>
<dbReference type="InterPro" id="IPR002877">
    <property type="entry name" value="RNA_MeTrfase_FtsJ_dom"/>
</dbReference>
<reference evidence="13" key="1">
    <citation type="submission" date="2015-09" db="EMBL/GenBank/DDBJ databases">
        <authorList>
            <consortium name="Pathogen Informatics"/>
        </authorList>
    </citation>
    <scope>NUCLEOTIDE SEQUENCE [LARGE SCALE GENOMIC DNA]</scope>
    <source>
        <strain evidence="13">Lake Konstanz</strain>
    </source>
</reference>
<keyword evidence="7" id="KW-0539">Nucleus</keyword>
<gene>
    <name evidence="12" type="ORF">BSAL_55700</name>
</gene>
<evidence type="ECO:0000256" key="4">
    <source>
        <dbReference type="ARBA" id="ARBA00022603"/>
    </source>
</evidence>
<feature type="domain" description="Ribosomal RNA methyltransferase FtsJ" evidence="9">
    <location>
        <begin position="25"/>
        <end position="201"/>
    </location>
</feature>
<dbReference type="OMA" id="DDTYNRH"/>
<feature type="region of interest" description="Disordered" evidence="8">
    <location>
        <begin position="562"/>
        <end position="712"/>
    </location>
</feature>
<sequence length="934" mass="105333">MGTKSKKKAKTRLDAYYRLAKDQGYRARSAFKLIQLNRKYDFLAKSKVLVDLCAAPGGWCQVAAKHMPIGSKIVGVDLVPIAPIRGCKTFVGDITDDKTRKMVVTWLKKEPVDCVIHDGAPNVGGVWSRDLFEQNALVLCAAKMATALLRPGGWFVTKVFRSQDFQKLMWVMKQLFDKVEATKPLASRMESAEIFVVCAGYKAPKHLDPKMFHAQSVFADVAEEKIVNAAGILVTPKNNVPQGYDEFATITHNVATLSDFLHCREPREFLKTHHEIRFPEEDRHMLKSKHSRKELVYLCHDLLQVGEGDRRRLIRWREQLLREQQRAAQDEAAGDDNSEIGSDAGAAAGSDNEGEDTQQLLGDGEGDVTEMARQLLEIRKHQAKELKKKQKKLVDRKLKQVKGLINYDPTASADHLTDTTGFDYKGAAALDADGIVDTEEGAENANDWTIANVGAIDEERLSKLMDKHFEDPEADRHLNDPLAPVMGATLGDEDDVDLGSGDDKDDDDEAGSDEDDDVIRPLPIGQSLQVIEGREESYDVDYYGNYIVAEKSNRVRLFEEGFGNNNEDEEGEEDDDNMSPQEKKVAARKAKDTADLDEAGKQSKWQRRHLNIDKVLNRTFPKPRDPKKRNKRLEEDQIELDNGSDDDAAAAGKKAKADKGPRMKFGAEADDDTDDSEDDYVASDISSLGGNASDDNDDFEVRKGRQDTRKKRAIIPDIGKLTAMELVKQQRKQTTKDNKTLRRENKKNKASGKKKDKKEDTTFEEIPIALTDPDIRARTHAIATKMLDKRSRRDILDASINRFMNNDDDDLPDWFVKDEQRNCKVILPVTAADVENERNRFRELNARPGKKVMEAQGRKRRKAQRMLRGLIEKGKSDPRARQKANGTSVRTLMRSTAIKGENINKKKNKPLDPKSMGEKKRTRQRLKRQGKGKR</sequence>
<dbReference type="InterPro" id="IPR015507">
    <property type="entry name" value="rRNA-MeTfrase_E"/>
</dbReference>
<dbReference type="GO" id="GO:0030687">
    <property type="term" value="C:preribosome, large subunit precursor"/>
    <property type="evidence" value="ECO:0007669"/>
    <property type="project" value="TreeGrafter"/>
</dbReference>
<dbReference type="FunFam" id="3.40.50.150:FF:000004">
    <property type="entry name" value="AdoMet-dependent rRNA methyltransferase SPB1"/>
    <property type="match status" value="1"/>
</dbReference>
<keyword evidence="6" id="KW-0949">S-adenosyl-L-methionine</keyword>
<dbReference type="HAMAP" id="MF_01547">
    <property type="entry name" value="RNA_methyltr_E"/>
    <property type="match status" value="1"/>
</dbReference>
<evidence type="ECO:0000256" key="3">
    <source>
        <dbReference type="ARBA" id="ARBA00022552"/>
    </source>
</evidence>
<keyword evidence="5" id="KW-0808">Transferase</keyword>
<feature type="compositionally biased region" description="Basic and acidic residues" evidence="8">
    <location>
        <begin position="581"/>
        <end position="601"/>
    </location>
</feature>
<feature type="compositionally biased region" description="Basic and acidic residues" evidence="8">
    <location>
        <begin position="870"/>
        <end position="880"/>
    </location>
</feature>
<feature type="region of interest" description="Disordered" evidence="8">
    <location>
        <begin position="869"/>
        <end position="934"/>
    </location>
</feature>
<evidence type="ECO:0000256" key="5">
    <source>
        <dbReference type="ARBA" id="ARBA00022679"/>
    </source>
</evidence>
<dbReference type="VEuPathDB" id="TriTrypDB:BSAL_55700"/>
<evidence type="ECO:0000256" key="6">
    <source>
        <dbReference type="ARBA" id="ARBA00022691"/>
    </source>
</evidence>
<dbReference type="PANTHER" id="PTHR10920">
    <property type="entry name" value="RIBOSOMAL RNA METHYLTRANSFERASE"/>
    <property type="match status" value="1"/>
</dbReference>
<evidence type="ECO:0000259" key="10">
    <source>
        <dbReference type="Pfam" id="PF07780"/>
    </source>
</evidence>
<feature type="compositionally biased region" description="Polar residues" evidence="8">
    <location>
        <begin position="884"/>
        <end position="894"/>
    </location>
</feature>
<feature type="compositionally biased region" description="Basic residues" evidence="8">
    <location>
        <begin position="920"/>
        <end position="934"/>
    </location>
</feature>
<comment type="subcellular location">
    <subcellularLocation>
        <location evidence="1">Nucleus</location>
        <location evidence="1">Nucleolus</location>
    </subcellularLocation>
</comment>
<dbReference type="GO" id="GO:0005730">
    <property type="term" value="C:nucleolus"/>
    <property type="evidence" value="ECO:0007669"/>
    <property type="project" value="UniProtKB-SubCell"/>
</dbReference>
<feature type="region of interest" description="Disordered" evidence="8">
    <location>
        <begin position="472"/>
        <end position="525"/>
    </location>
</feature>
<dbReference type="Gene3D" id="3.40.50.150">
    <property type="entry name" value="Vaccinia Virus protein VP39"/>
    <property type="match status" value="1"/>
</dbReference>
<dbReference type="SUPFAM" id="SSF53335">
    <property type="entry name" value="S-adenosyl-L-methionine-dependent methyltransferases"/>
    <property type="match status" value="1"/>
</dbReference>
<evidence type="ECO:0000256" key="2">
    <source>
        <dbReference type="ARBA" id="ARBA00022517"/>
    </source>
</evidence>
<feature type="compositionally biased region" description="Acidic residues" evidence="8">
    <location>
        <begin position="668"/>
        <end position="681"/>
    </location>
</feature>
<dbReference type="OrthoDB" id="1287559at2759"/>
<dbReference type="Proteomes" id="UP000051952">
    <property type="component" value="Unassembled WGS sequence"/>
</dbReference>
<keyword evidence="2" id="KW-0690">Ribosome biogenesis</keyword>
<dbReference type="InterPro" id="IPR012920">
    <property type="entry name" value="rRNA_MeTfrase_SPB1-like_C"/>
</dbReference>
<evidence type="ECO:0000256" key="1">
    <source>
        <dbReference type="ARBA" id="ARBA00004604"/>
    </source>
</evidence>
<feature type="compositionally biased region" description="Acidic residues" evidence="8">
    <location>
        <begin position="636"/>
        <end position="648"/>
    </location>
</feature>
<feature type="compositionally biased region" description="Acidic residues" evidence="8">
    <location>
        <begin position="566"/>
        <end position="577"/>
    </location>
</feature>
<proteinExistence type="inferred from homology"/>
<dbReference type="Pfam" id="PF01728">
    <property type="entry name" value="FtsJ"/>
    <property type="match status" value="1"/>
</dbReference>
<evidence type="ECO:0000256" key="8">
    <source>
        <dbReference type="SAM" id="MobiDB-lite"/>
    </source>
</evidence>
<accession>A0A0S4IND8</accession>
<keyword evidence="3" id="KW-0698">rRNA processing</keyword>
<keyword evidence="12" id="KW-0132">Cell division</keyword>
<evidence type="ECO:0000259" key="11">
    <source>
        <dbReference type="Pfam" id="PF11861"/>
    </source>
</evidence>